<dbReference type="PROSITE" id="PS51175">
    <property type="entry name" value="CBM6"/>
    <property type="match status" value="1"/>
</dbReference>
<organism evidence="2 3">
    <name type="scientific">Oerskovia turbata</name>
    <dbReference type="NCBI Taxonomy" id="1713"/>
    <lineage>
        <taxon>Bacteria</taxon>
        <taxon>Bacillati</taxon>
        <taxon>Actinomycetota</taxon>
        <taxon>Actinomycetes</taxon>
        <taxon>Micrococcales</taxon>
        <taxon>Cellulomonadaceae</taxon>
        <taxon>Oerskovia</taxon>
    </lineage>
</organism>
<dbReference type="GO" id="GO:0016787">
    <property type="term" value="F:hydrolase activity"/>
    <property type="evidence" value="ECO:0007669"/>
    <property type="project" value="InterPro"/>
</dbReference>
<gene>
    <name evidence="2" type="ORF">EQW78_03230</name>
</gene>
<feature type="non-terminal residue" evidence="2">
    <location>
        <position position="1"/>
    </location>
</feature>
<dbReference type="InterPro" id="IPR008979">
    <property type="entry name" value="Galactose-bd-like_sf"/>
</dbReference>
<dbReference type="Gene3D" id="2.60.120.260">
    <property type="entry name" value="Galactose-binding domain-like"/>
    <property type="match status" value="1"/>
</dbReference>
<evidence type="ECO:0000313" key="3">
    <source>
        <dbReference type="Proteomes" id="UP000289805"/>
    </source>
</evidence>
<dbReference type="GO" id="GO:0030246">
    <property type="term" value="F:carbohydrate binding"/>
    <property type="evidence" value="ECO:0007669"/>
    <property type="project" value="InterPro"/>
</dbReference>
<accession>A0A4Q1L052</accession>
<dbReference type="Gene3D" id="2.60.120.560">
    <property type="entry name" value="Exo-inulinase, domain 1"/>
    <property type="match status" value="1"/>
</dbReference>
<evidence type="ECO:0000259" key="1">
    <source>
        <dbReference type="PROSITE" id="PS51175"/>
    </source>
</evidence>
<dbReference type="EMBL" id="SDJQ01000005">
    <property type="protein sequence ID" value="RXR36100.1"/>
    <property type="molecule type" value="Genomic_DNA"/>
</dbReference>
<evidence type="ECO:0000313" key="2">
    <source>
        <dbReference type="EMBL" id="RXR36100.1"/>
    </source>
</evidence>
<dbReference type="STRING" id="1713.GCA_000718325_01154"/>
<proteinExistence type="predicted"/>
<protein>
    <submittedName>
        <fullName evidence="2">DUF1080 domain-containing protein</fullName>
    </submittedName>
</protein>
<dbReference type="InterPro" id="IPR005084">
    <property type="entry name" value="CBM6"/>
</dbReference>
<dbReference type="InterPro" id="IPR010496">
    <property type="entry name" value="AL/BT2_dom"/>
</dbReference>
<dbReference type="Pfam" id="PF06439">
    <property type="entry name" value="3keto-disac_hyd"/>
    <property type="match status" value="1"/>
</dbReference>
<dbReference type="SUPFAM" id="SSF49785">
    <property type="entry name" value="Galactose-binding domain-like"/>
    <property type="match status" value="1"/>
</dbReference>
<dbReference type="RefSeq" id="WP_129464114.1">
    <property type="nucleotide sequence ID" value="NZ_SDJQ01000005.1"/>
</dbReference>
<sequence>YGGLQRAFLEKVDGEFQGAVFRHTAGLEVGANRVITGPDGALYVGGTGEGGNWGESGKLRFGLQKLATVNEDSFDMKEMRVVEGGFEIEYTDPVSDAVVAKLADAYRLTQWRYVPTQQYGGPKVDEQPLFVTDATVSEDRTTVTLAVDGLKPGHVVHLRSPRPFASDEGAELLSTEAWYTLNSLPGYVAPADRGWYEAEEAQPLGGSSLGSDHSNYSGAGFAAGMQNVGSGRTFAVTVPEAGTYPLNLRYANGIHPYTELRAKNVSLYVNGQKVGPWTLPTTGDWKVWETITRDVDLVAGHNAITLRYDQGDQGNVNLDVLSIGQDPDICSPAEVEEGYRGIFDGTLASLADWKLAGAGTFGRQDDCSIRTNGGMGLLWYTAQELEEYSLKLDWKLVKDDNGGVFVGFPNPGNDPWVAVNQGYEIQIDASDAADRTTGAIYTFQGADAAAVTAALKPVGQWNAYDIRVEGDRIRIYLNDVLVNDFTSTDPARDLSSGFIGIQNHGNGETVSYRNIRVKDLAAEPEPELAVSVTVQPKCVAGKVMLTVRAVNDDTVPVDVVLSTPFGKKTMVGVLPGKSAQQSFSTRSTSVEAGTATVTAGAGDKEVVVETAYDASSCG</sequence>
<dbReference type="PANTHER" id="PTHR40469">
    <property type="entry name" value="SECRETED GLYCOSYL HYDROLASE"/>
    <property type="match status" value="1"/>
</dbReference>
<dbReference type="OrthoDB" id="2795102at2"/>
<name>A0A4Q1L052_9CELL</name>
<dbReference type="Pfam" id="PF16990">
    <property type="entry name" value="CBM_35"/>
    <property type="match status" value="1"/>
</dbReference>
<dbReference type="PANTHER" id="PTHR40469:SF2">
    <property type="entry name" value="GALACTOSE-BINDING DOMAIN-LIKE SUPERFAMILY PROTEIN"/>
    <property type="match status" value="1"/>
</dbReference>
<dbReference type="CDD" id="cd04083">
    <property type="entry name" value="CBM35_Lmo2446-like"/>
    <property type="match status" value="1"/>
</dbReference>
<reference evidence="2 3" key="1">
    <citation type="submission" date="2019-01" db="EMBL/GenBank/DDBJ databases">
        <title>Oerskovia turbata Genome sequencing and assembly.</title>
        <authorList>
            <person name="Dou T."/>
        </authorList>
    </citation>
    <scope>NUCLEOTIDE SEQUENCE [LARGE SCALE GENOMIC DNA]</scope>
    <source>
        <strain evidence="2 3">JCM12123</strain>
    </source>
</reference>
<comment type="caution">
    <text evidence="2">The sequence shown here is derived from an EMBL/GenBank/DDBJ whole genome shotgun (WGS) entry which is preliminary data.</text>
</comment>
<feature type="domain" description="CBM6" evidence="1">
    <location>
        <begin position="194"/>
        <end position="324"/>
    </location>
</feature>
<dbReference type="AlphaFoldDB" id="A0A4Q1L052"/>
<dbReference type="Proteomes" id="UP000289805">
    <property type="component" value="Unassembled WGS sequence"/>
</dbReference>